<organism evidence="1 2">
    <name type="scientific">Thermoproteus sp. AZ2</name>
    <dbReference type="NCBI Taxonomy" id="1609232"/>
    <lineage>
        <taxon>Archaea</taxon>
        <taxon>Thermoproteota</taxon>
        <taxon>Thermoprotei</taxon>
        <taxon>Thermoproteales</taxon>
        <taxon>Thermoproteaceae</taxon>
        <taxon>Thermoproteus</taxon>
    </lineage>
</organism>
<dbReference type="EMBL" id="JZWT02000008">
    <property type="protein sequence ID" value="MFB6490369.1"/>
    <property type="molecule type" value="Genomic_DNA"/>
</dbReference>
<proteinExistence type="predicted"/>
<comment type="caution">
    <text evidence="1">The sequence shown here is derived from an EMBL/GenBank/DDBJ whole genome shotgun (WGS) entry which is preliminary data.</text>
</comment>
<evidence type="ECO:0000313" key="2">
    <source>
        <dbReference type="Proteomes" id="UP000033636"/>
    </source>
</evidence>
<dbReference type="Proteomes" id="UP000033636">
    <property type="component" value="Unassembled WGS sequence"/>
</dbReference>
<name>A0ACC6V0W7_9CREN</name>
<gene>
    <name evidence="1" type="ORF">TU35_003825</name>
</gene>
<reference evidence="1" key="1">
    <citation type="submission" date="2024-07" db="EMBL/GenBank/DDBJ databases">
        <title>Metagenome and Metagenome-Assembled Genomes of Archaea from a hot spring from the geothermal field of Los Azufres, Mexico.</title>
        <authorList>
            <person name="Marin-Paredes R."/>
            <person name="Martinez-Romero E."/>
            <person name="Servin-Garciduenas L.E."/>
        </authorList>
    </citation>
    <scope>NUCLEOTIDE SEQUENCE</scope>
</reference>
<protein>
    <submittedName>
        <fullName evidence="1">Uncharacterized protein</fullName>
    </submittedName>
</protein>
<evidence type="ECO:0000313" key="1">
    <source>
        <dbReference type="EMBL" id="MFB6490369.1"/>
    </source>
</evidence>
<accession>A0ACC6V0W7</accession>
<sequence>MESIELLIIGIILIFFIGLTFYLVSGFNSGAQASQAQLNVLAQQILQRITQYSAYNVSRDLGLADPNAPGYISDYAVDYLAMATTQLSAQACKVFNNNSQLAQTVGDVVYMAGYGYVLPSIMGSSLNLTAIAYALFGRGYNQYDVEVRIAPLVRLAVCPNATAGGVTFTNPSSRICSYFYSQVSSQGIYVAAKGLNSQPLGTIVYTVYYCTATSCYPPYSGEAQLQPLSGTYSYAQIQLPAYASLSQVASLNAALVIYVQKVDYPYSAAFYVFNATTASLIYGAPFPSSTSTTLYLIHDADYTYPGTNTPCDRNTSQQGRQGVGG</sequence>